<evidence type="ECO:0000256" key="1">
    <source>
        <dbReference type="ARBA" id="ARBA00004613"/>
    </source>
</evidence>
<dbReference type="PROSITE" id="PS50234">
    <property type="entry name" value="VWFA"/>
    <property type="match status" value="1"/>
</dbReference>
<dbReference type="InterPro" id="IPR052969">
    <property type="entry name" value="Thr-specific_kinase-like"/>
</dbReference>
<feature type="domain" description="VWFA" evidence="6">
    <location>
        <begin position="189"/>
        <end position="384"/>
    </location>
</feature>
<dbReference type="PROSITE" id="PS51257">
    <property type="entry name" value="PROKAR_LIPOPROTEIN"/>
    <property type="match status" value="1"/>
</dbReference>
<evidence type="ECO:0000256" key="5">
    <source>
        <dbReference type="SAM" id="SignalP"/>
    </source>
</evidence>
<dbReference type="PANTHER" id="PTHR47763:SF1">
    <property type="entry name" value="DUF659 DOMAIN-CONTAINING PROTEIN"/>
    <property type="match status" value="1"/>
</dbReference>
<feature type="chain" id="PRO_5020424646" evidence="5">
    <location>
        <begin position="21"/>
        <end position="394"/>
    </location>
</feature>
<keyword evidence="8" id="KW-1185">Reference proteome</keyword>
<comment type="caution">
    <text evidence="7">The sequence shown here is derived from an EMBL/GenBank/DDBJ whole genome shotgun (WGS) entry which is preliminary data.</text>
</comment>
<feature type="region of interest" description="Disordered" evidence="4">
    <location>
        <begin position="36"/>
        <end position="56"/>
    </location>
</feature>
<dbReference type="Gene3D" id="3.40.50.410">
    <property type="entry name" value="von Willebrand factor, type A domain"/>
    <property type="match status" value="1"/>
</dbReference>
<dbReference type="InterPro" id="IPR036465">
    <property type="entry name" value="vWFA_dom_sf"/>
</dbReference>
<dbReference type="EMBL" id="QOVI01000005">
    <property type="protein sequence ID" value="RXG13390.1"/>
    <property type="molecule type" value="Genomic_DNA"/>
</dbReference>
<dbReference type="PANTHER" id="PTHR47763">
    <property type="entry name" value="ALPHA-PROTEIN KINASE VWKA"/>
    <property type="match status" value="1"/>
</dbReference>
<evidence type="ECO:0000259" key="6">
    <source>
        <dbReference type="PROSITE" id="PS50234"/>
    </source>
</evidence>
<organism evidence="7 8">
    <name type="scientific">Leeuwenhoekiella aestuarii</name>
    <dbReference type="NCBI Taxonomy" id="2249426"/>
    <lineage>
        <taxon>Bacteria</taxon>
        <taxon>Pseudomonadati</taxon>
        <taxon>Bacteroidota</taxon>
        <taxon>Flavobacteriia</taxon>
        <taxon>Flavobacteriales</taxon>
        <taxon>Flavobacteriaceae</taxon>
        <taxon>Leeuwenhoekiella</taxon>
    </lineage>
</organism>
<keyword evidence="3 5" id="KW-0732">Signal</keyword>
<reference evidence="7 8" key="1">
    <citation type="submission" date="2018-07" db="EMBL/GenBank/DDBJ databases">
        <title>Leeuwenhoekiella genomics.</title>
        <authorList>
            <person name="Tahon G."/>
            <person name="Willems A."/>
        </authorList>
    </citation>
    <scope>NUCLEOTIDE SEQUENCE [LARGE SCALE GENOMIC DNA]</scope>
    <source>
        <strain evidence="7 8">R-50232</strain>
    </source>
</reference>
<sequence>MKKFYTFLIPLFFALFLSCSEDGSLTEGEGLIDGAFSSESDGSGDTGGSGNGGSDNAGIITAGEWNDLSNWNFWQNLLNQEVADKLTTNWEFNTANRYSFELKDENSLPVVDAILTIKKGAQVIWSAKTDNLGTAELWIDLKSKNQKTIDISDYSFYLGNQKLSGVKPFSEGINTIKLNSSAPVYSNVDLAFIVDATGSMGDEMNFLKDDLKQVIQKVKVANTNLQISTGTVFYRDIDDEYLVKKSDFTLNLENTLTYINAQSADGGGDFPEAVHTALKTGIDELQWATTAKTRIAFLLLDAPPHEEAQIIDDLHTSIKKAAQNGIKIIPIVASGINKETEFLMRNFSIATNGTYVFITNDSGVGNDHLEPTVGDYDVEILQELMIRLITKYTS</sequence>
<dbReference type="GO" id="GO:0004674">
    <property type="term" value="F:protein serine/threonine kinase activity"/>
    <property type="evidence" value="ECO:0007669"/>
    <property type="project" value="TreeGrafter"/>
</dbReference>
<evidence type="ECO:0000313" key="8">
    <source>
        <dbReference type="Proteomes" id="UP000289821"/>
    </source>
</evidence>
<dbReference type="AlphaFoldDB" id="A0A4Q0NRX6"/>
<proteinExistence type="predicted"/>
<dbReference type="InterPro" id="IPR056861">
    <property type="entry name" value="HMCN1-like_VWA"/>
</dbReference>
<dbReference type="Pfam" id="PF25106">
    <property type="entry name" value="VWA_4"/>
    <property type="match status" value="1"/>
</dbReference>
<feature type="signal peptide" evidence="5">
    <location>
        <begin position="1"/>
        <end position="20"/>
    </location>
</feature>
<feature type="compositionally biased region" description="Gly residues" evidence="4">
    <location>
        <begin position="44"/>
        <end position="55"/>
    </location>
</feature>
<keyword evidence="2" id="KW-0964">Secreted</keyword>
<dbReference type="InterPro" id="IPR002035">
    <property type="entry name" value="VWF_A"/>
</dbReference>
<dbReference type="RefSeq" id="WP_128762150.1">
    <property type="nucleotide sequence ID" value="NZ_QOVI01000005.1"/>
</dbReference>
<dbReference type="Proteomes" id="UP000289821">
    <property type="component" value="Unassembled WGS sequence"/>
</dbReference>
<accession>A0A4Q0NRX6</accession>
<evidence type="ECO:0000256" key="4">
    <source>
        <dbReference type="SAM" id="MobiDB-lite"/>
    </source>
</evidence>
<protein>
    <submittedName>
        <fullName evidence="7">von Willebrand factor type A domain-containing protein</fullName>
    </submittedName>
</protein>
<dbReference type="CDD" id="cd00198">
    <property type="entry name" value="vWFA"/>
    <property type="match status" value="1"/>
</dbReference>
<comment type="subcellular location">
    <subcellularLocation>
        <location evidence="1">Secreted</location>
    </subcellularLocation>
</comment>
<dbReference type="OrthoDB" id="9805121at2"/>
<name>A0A4Q0NRX6_9FLAO</name>
<evidence type="ECO:0000256" key="3">
    <source>
        <dbReference type="ARBA" id="ARBA00022729"/>
    </source>
</evidence>
<gene>
    <name evidence="7" type="ORF">DSM04_105371</name>
</gene>
<dbReference type="SUPFAM" id="SSF53300">
    <property type="entry name" value="vWA-like"/>
    <property type="match status" value="1"/>
</dbReference>
<evidence type="ECO:0000313" key="7">
    <source>
        <dbReference type="EMBL" id="RXG13390.1"/>
    </source>
</evidence>
<dbReference type="GO" id="GO:0005737">
    <property type="term" value="C:cytoplasm"/>
    <property type="evidence" value="ECO:0007669"/>
    <property type="project" value="TreeGrafter"/>
</dbReference>
<evidence type="ECO:0000256" key="2">
    <source>
        <dbReference type="ARBA" id="ARBA00022525"/>
    </source>
</evidence>